<name>A0ACC3NF42_9PEZI</name>
<sequence>MASSSSDPEGRPAKRTKLDYLEDITVLVGPDEKRYVVHKNLVCDNSSFFRAACNGDWKETKEKVVRLPEVDPDIFANYLGWIYTGELDVRDASSVASAPKYHDNMPVKEQTVLEIRTVDTYAFGDMVQDVRFCNTVVDELKRLVEDTKSIPAMSSVEHLYERVHRKSGFMRLWVDYYAFDHKPDQFAREEAGLPASFVFDIAHACIKRQGTPLASQKPFNRPKCFYHKHIDDSDKCV</sequence>
<evidence type="ECO:0000313" key="2">
    <source>
        <dbReference type="Proteomes" id="UP001281147"/>
    </source>
</evidence>
<gene>
    <name evidence="1" type="ORF">LTR37_006914</name>
</gene>
<reference evidence="1" key="1">
    <citation type="submission" date="2023-07" db="EMBL/GenBank/DDBJ databases">
        <title>Black Yeasts Isolated from many extreme environments.</title>
        <authorList>
            <person name="Coleine C."/>
            <person name="Stajich J.E."/>
            <person name="Selbmann L."/>
        </authorList>
    </citation>
    <scope>NUCLEOTIDE SEQUENCE</scope>
    <source>
        <strain evidence="1">CCFEE 5714</strain>
    </source>
</reference>
<proteinExistence type="predicted"/>
<keyword evidence="2" id="KW-1185">Reference proteome</keyword>
<evidence type="ECO:0000313" key="1">
    <source>
        <dbReference type="EMBL" id="KAK3715689.1"/>
    </source>
</evidence>
<dbReference type="Proteomes" id="UP001281147">
    <property type="component" value="Unassembled WGS sequence"/>
</dbReference>
<comment type="caution">
    <text evidence="1">The sequence shown here is derived from an EMBL/GenBank/DDBJ whole genome shotgun (WGS) entry which is preliminary data.</text>
</comment>
<accession>A0ACC3NF42</accession>
<dbReference type="EMBL" id="JAUTXU010000047">
    <property type="protein sequence ID" value="KAK3715689.1"/>
    <property type="molecule type" value="Genomic_DNA"/>
</dbReference>
<organism evidence="1 2">
    <name type="scientific">Vermiconidia calcicola</name>
    <dbReference type="NCBI Taxonomy" id="1690605"/>
    <lineage>
        <taxon>Eukaryota</taxon>
        <taxon>Fungi</taxon>
        <taxon>Dikarya</taxon>
        <taxon>Ascomycota</taxon>
        <taxon>Pezizomycotina</taxon>
        <taxon>Dothideomycetes</taxon>
        <taxon>Dothideomycetidae</taxon>
        <taxon>Mycosphaerellales</taxon>
        <taxon>Extremaceae</taxon>
        <taxon>Vermiconidia</taxon>
    </lineage>
</organism>
<protein>
    <submittedName>
        <fullName evidence="1">Uncharacterized protein</fullName>
    </submittedName>
</protein>